<keyword evidence="5 7" id="KW-0408">Iron</keyword>
<dbReference type="Proteomes" id="UP000663829">
    <property type="component" value="Unassembled WGS sequence"/>
</dbReference>
<dbReference type="PRINTS" id="PR00463">
    <property type="entry name" value="EP450I"/>
</dbReference>
<keyword evidence="2 7" id="KW-0349">Heme</keyword>
<dbReference type="GO" id="GO:0020037">
    <property type="term" value="F:heme binding"/>
    <property type="evidence" value="ECO:0007669"/>
    <property type="project" value="InterPro"/>
</dbReference>
<feature type="non-terminal residue" evidence="9">
    <location>
        <position position="1"/>
    </location>
</feature>
<evidence type="ECO:0000256" key="4">
    <source>
        <dbReference type="ARBA" id="ARBA00023002"/>
    </source>
</evidence>
<keyword evidence="3 7" id="KW-0479">Metal-binding</keyword>
<evidence type="ECO:0000313" key="11">
    <source>
        <dbReference type="Proteomes" id="UP000663829"/>
    </source>
</evidence>
<sequence>YPERHLEKRHPLAFMPFGVGPRNCVGMKFALIEMKIVLTRLLRQYTILKSTTCDKYYAIKPYSDASVFPHYGNISLFDTETKFFLPIANFTFDVNDTSDLYYFVAGPVAVNIDDSIIYMPVECATSFQRLLLLSYNMKTGKYYQSKWILSSGVFHFLFYDPIRRRLFGLRDVSTFTFYMEEYDLKTLDVVKVYTQQDGEKYAFTYAECSSFDYNENWCSTIGKKEDIVTEFRLMPDVHNFVTMTYDIEITKLILCTWQHGSIDRDIIMFHLDPSTGKFPVANKTRTLLKTDHKLIDYAQAVWNPEQREVLFMITDEDDDINYMIRVNFDTLEILEKKVINEKQIPAFAWWKYLYFL</sequence>
<dbReference type="GO" id="GO:0016705">
    <property type="term" value="F:oxidoreductase activity, acting on paired donors, with incorporation or reduction of molecular oxygen"/>
    <property type="evidence" value="ECO:0007669"/>
    <property type="project" value="InterPro"/>
</dbReference>
<evidence type="ECO:0000256" key="7">
    <source>
        <dbReference type="PIRSR" id="PIRSR602401-1"/>
    </source>
</evidence>
<dbReference type="OrthoDB" id="9998264at2759"/>
<accession>A0A814SIZ2</accession>
<proteinExistence type="inferred from homology"/>
<dbReference type="InterPro" id="IPR001128">
    <property type="entry name" value="Cyt_P450"/>
</dbReference>
<comment type="cofactor">
    <cofactor evidence="7">
        <name>heme</name>
        <dbReference type="ChEBI" id="CHEBI:30413"/>
    </cofactor>
</comment>
<reference evidence="9" key="1">
    <citation type="submission" date="2021-02" db="EMBL/GenBank/DDBJ databases">
        <authorList>
            <person name="Nowell W R."/>
        </authorList>
    </citation>
    <scope>NUCLEOTIDE SEQUENCE</scope>
</reference>
<evidence type="ECO:0000256" key="2">
    <source>
        <dbReference type="ARBA" id="ARBA00022617"/>
    </source>
</evidence>
<dbReference type="Proteomes" id="UP000681722">
    <property type="component" value="Unassembled WGS sequence"/>
</dbReference>
<name>A0A814SIZ2_9BILA</name>
<dbReference type="EMBL" id="CAJNOQ010006776">
    <property type="protein sequence ID" value="CAF1147111.1"/>
    <property type="molecule type" value="Genomic_DNA"/>
</dbReference>
<keyword evidence="6 8" id="KW-0503">Monooxygenase</keyword>
<comment type="caution">
    <text evidence="9">The sequence shown here is derived from an EMBL/GenBank/DDBJ whole genome shotgun (WGS) entry which is preliminary data.</text>
</comment>
<dbReference type="SUPFAM" id="SSF48264">
    <property type="entry name" value="Cytochrome P450"/>
    <property type="match status" value="1"/>
</dbReference>
<dbReference type="GO" id="GO:0004497">
    <property type="term" value="F:monooxygenase activity"/>
    <property type="evidence" value="ECO:0007669"/>
    <property type="project" value="UniProtKB-KW"/>
</dbReference>
<evidence type="ECO:0000313" key="9">
    <source>
        <dbReference type="EMBL" id="CAF1147111.1"/>
    </source>
</evidence>
<dbReference type="Gene3D" id="1.10.630.10">
    <property type="entry name" value="Cytochrome P450"/>
    <property type="match status" value="1"/>
</dbReference>
<dbReference type="EMBL" id="CAJOBC010006775">
    <property type="protein sequence ID" value="CAF3910663.1"/>
    <property type="molecule type" value="Genomic_DNA"/>
</dbReference>
<dbReference type="InterPro" id="IPR017972">
    <property type="entry name" value="Cyt_P450_CS"/>
</dbReference>
<dbReference type="InterPro" id="IPR050196">
    <property type="entry name" value="Cytochrome_P450_Monoox"/>
</dbReference>
<evidence type="ECO:0000256" key="1">
    <source>
        <dbReference type="ARBA" id="ARBA00010617"/>
    </source>
</evidence>
<feature type="binding site" description="axial binding residue" evidence="7">
    <location>
        <position position="24"/>
    </location>
    <ligand>
        <name>heme</name>
        <dbReference type="ChEBI" id="CHEBI:30413"/>
    </ligand>
    <ligandPart>
        <name>Fe</name>
        <dbReference type="ChEBI" id="CHEBI:18248"/>
    </ligandPart>
</feature>
<keyword evidence="11" id="KW-1185">Reference proteome</keyword>
<organism evidence="9 11">
    <name type="scientific">Didymodactylos carnosus</name>
    <dbReference type="NCBI Taxonomy" id="1234261"/>
    <lineage>
        <taxon>Eukaryota</taxon>
        <taxon>Metazoa</taxon>
        <taxon>Spiralia</taxon>
        <taxon>Gnathifera</taxon>
        <taxon>Rotifera</taxon>
        <taxon>Eurotatoria</taxon>
        <taxon>Bdelloidea</taxon>
        <taxon>Philodinida</taxon>
        <taxon>Philodinidae</taxon>
        <taxon>Didymodactylos</taxon>
    </lineage>
</organism>
<dbReference type="InterPro" id="IPR036396">
    <property type="entry name" value="Cyt_P450_sf"/>
</dbReference>
<dbReference type="PANTHER" id="PTHR24291">
    <property type="entry name" value="CYTOCHROME P450 FAMILY 4"/>
    <property type="match status" value="1"/>
</dbReference>
<evidence type="ECO:0000313" key="10">
    <source>
        <dbReference type="EMBL" id="CAF3910663.1"/>
    </source>
</evidence>
<dbReference type="InterPro" id="IPR002401">
    <property type="entry name" value="Cyt_P450_E_grp-I"/>
</dbReference>
<protein>
    <recommendedName>
        <fullName evidence="12">Cytochrome P450</fullName>
    </recommendedName>
</protein>
<dbReference type="PANTHER" id="PTHR24291:SF50">
    <property type="entry name" value="BIFUNCTIONAL ALBAFLAVENONE MONOOXYGENASE_TERPENE SYNTHASE"/>
    <property type="match status" value="1"/>
</dbReference>
<evidence type="ECO:0000256" key="8">
    <source>
        <dbReference type="RuleBase" id="RU000461"/>
    </source>
</evidence>
<gene>
    <name evidence="9" type="ORF">GPM918_LOCUS20988</name>
    <name evidence="10" type="ORF">SRO942_LOCUS20984</name>
</gene>
<evidence type="ECO:0008006" key="12">
    <source>
        <dbReference type="Google" id="ProtNLM"/>
    </source>
</evidence>
<dbReference type="AlphaFoldDB" id="A0A814SIZ2"/>
<dbReference type="PROSITE" id="PS00086">
    <property type="entry name" value="CYTOCHROME_P450"/>
    <property type="match status" value="1"/>
</dbReference>
<comment type="similarity">
    <text evidence="1 8">Belongs to the cytochrome P450 family.</text>
</comment>
<dbReference type="GO" id="GO:0005506">
    <property type="term" value="F:iron ion binding"/>
    <property type="evidence" value="ECO:0007669"/>
    <property type="project" value="InterPro"/>
</dbReference>
<evidence type="ECO:0000256" key="6">
    <source>
        <dbReference type="ARBA" id="ARBA00023033"/>
    </source>
</evidence>
<keyword evidence="4 8" id="KW-0560">Oxidoreductase</keyword>
<evidence type="ECO:0000256" key="5">
    <source>
        <dbReference type="ARBA" id="ARBA00023004"/>
    </source>
</evidence>
<evidence type="ECO:0000256" key="3">
    <source>
        <dbReference type="ARBA" id="ARBA00022723"/>
    </source>
</evidence>
<dbReference type="Pfam" id="PF00067">
    <property type="entry name" value="p450"/>
    <property type="match status" value="1"/>
</dbReference>